<dbReference type="OrthoDB" id="4232626at2759"/>
<gene>
    <name evidence="1" type="ORF">CC78DRAFT_194433</name>
</gene>
<name>A0A9P4NBG0_9PLEO</name>
<sequence length="232" mass="26303">MLADRDAQLEAEEEDTGKAPIWKEVYALFRCPGSPCDRGPHCWIDPVGKKHHHLRTSHLKALIAFRQQGNILKSHDNVPQDICDQLYLEERQRLEREPKTNVSSPFPPINITNVLPQSQFLMTGSNAPMPQGDIRPCGIVSLAIPGPWDLAVKEYTEWQRSNVVDEKLKAEFSRACKVVLEDGMGLEQVYEDQNPGFFIQNRIKSGIARRFISGIKVWADQYKSACDSSIMN</sequence>
<evidence type="ECO:0000313" key="2">
    <source>
        <dbReference type="Proteomes" id="UP000800093"/>
    </source>
</evidence>
<dbReference type="Proteomes" id="UP000800093">
    <property type="component" value="Unassembled WGS sequence"/>
</dbReference>
<dbReference type="EMBL" id="ML986580">
    <property type="protein sequence ID" value="KAF2270177.1"/>
    <property type="molecule type" value="Genomic_DNA"/>
</dbReference>
<dbReference type="AlphaFoldDB" id="A0A9P4NBG0"/>
<accession>A0A9P4NBG0</accession>
<organism evidence="1 2">
    <name type="scientific">Lojkania enalia</name>
    <dbReference type="NCBI Taxonomy" id="147567"/>
    <lineage>
        <taxon>Eukaryota</taxon>
        <taxon>Fungi</taxon>
        <taxon>Dikarya</taxon>
        <taxon>Ascomycota</taxon>
        <taxon>Pezizomycotina</taxon>
        <taxon>Dothideomycetes</taxon>
        <taxon>Pleosporomycetidae</taxon>
        <taxon>Pleosporales</taxon>
        <taxon>Pleosporales incertae sedis</taxon>
        <taxon>Lojkania</taxon>
    </lineage>
</organism>
<proteinExistence type="predicted"/>
<evidence type="ECO:0000313" key="1">
    <source>
        <dbReference type="EMBL" id="KAF2270177.1"/>
    </source>
</evidence>
<protein>
    <submittedName>
        <fullName evidence="1">Uncharacterized protein</fullName>
    </submittedName>
</protein>
<reference evidence="2" key="1">
    <citation type="journal article" date="2020" name="Stud. Mycol.">
        <title>101 Dothideomycetes genomes: A test case for predicting lifestyles and emergence of pathogens.</title>
        <authorList>
            <person name="Haridas S."/>
            <person name="Albert R."/>
            <person name="Binder M."/>
            <person name="Bloem J."/>
            <person name="LaButti K."/>
            <person name="Salamov A."/>
            <person name="Andreopoulos B."/>
            <person name="Baker S."/>
            <person name="Barry K."/>
            <person name="Bills G."/>
            <person name="Bluhm B."/>
            <person name="Cannon C."/>
            <person name="Castanera R."/>
            <person name="Culley D."/>
            <person name="Daum C."/>
            <person name="Ezra D."/>
            <person name="Gonzalez J."/>
            <person name="Henrissat B."/>
            <person name="Kuo A."/>
            <person name="Liang C."/>
            <person name="Lipzen A."/>
            <person name="Lutzoni F."/>
            <person name="Magnuson J."/>
            <person name="Mondo S."/>
            <person name="Nolan M."/>
            <person name="Ohm R."/>
            <person name="Pangilinan J."/>
            <person name="Park H.-J."/>
            <person name="Ramirez L."/>
            <person name="Alfaro M."/>
            <person name="Sun H."/>
            <person name="Tritt A."/>
            <person name="Yoshinaga Y."/>
            <person name="Zwiers L.-H."/>
            <person name="Turgeon B."/>
            <person name="Goodwin S."/>
            <person name="Spatafora J."/>
            <person name="Crous P."/>
            <person name="Grigoriev I."/>
        </authorList>
    </citation>
    <scope>NUCLEOTIDE SEQUENCE [LARGE SCALE GENOMIC DNA]</scope>
    <source>
        <strain evidence="2">CBS 304.66</strain>
    </source>
</reference>
<comment type="caution">
    <text evidence="1">The sequence shown here is derived from an EMBL/GenBank/DDBJ whole genome shotgun (WGS) entry which is preliminary data.</text>
</comment>
<keyword evidence="2" id="KW-1185">Reference proteome</keyword>